<evidence type="ECO:0000313" key="1">
    <source>
        <dbReference type="EMBL" id="CAG8568020.1"/>
    </source>
</evidence>
<gene>
    <name evidence="1" type="ORF">FMOSSE_LOCUS7307</name>
</gene>
<name>A0A9N9BHC8_FUNMO</name>
<dbReference type="Proteomes" id="UP000789375">
    <property type="component" value="Unassembled WGS sequence"/>
</dbReference>
<dbReference type="EMBL" id="CAJVPP010001674">
    <property type="protein sequence ID" value="CAG8568020.1"/>
    <property type="molecule type" value="Genomic_DNA"/>
</dbReference>
<comment type="caution">
    <text evidence="1">The sequence shown here is derived from an EMBL/GenBank/DDBJ whole genome shotgun (WGS) entry which is preliminary data.</text>
</comment>
<dbReference type="Gene3D" id="1.10.10.60">
    <property type="entry name" value="Homeodomain-like"/>
    <property type="match status" value="1"/>
</dbReference>
<protein>
    <submittedName>
        <fullName evidence="1">10227_t:CDS:1</fullName>
    </submittedName>
</protein>
<reference evidence="1" key="1">
    <citation type="submission" date="2021-06" db="EMBL/GenBank/DDBJ databases">
        <authorList>
            <person name="Kallberg Y."/>
            <person name="Tangrot J."/>
            <person name="Rosling A."/>
        </authorList>
    </citation>
    <scope>NUCLEOTIDE SEQUENCE</scope>
    <source>
        <strain evidence="1">87-6 pot B 2015</strain>
    </source>
</reference>
<keyword evidence="2" id="KW-1185">Reference proteome</keyword>
<evidence type="ECO:0000313" key="2">
    <source>
        <dbReference type="Proteomes" id="UP000789375"/>
    </source>
</evidence>
<organism evidence="1 2">
    <name type="scientific">Funneliformis mosseae</name>
    <name type="common">Endomycorrhizal fungus</name>
    <name type="synonym">Glomus mosseae</name>
    <dbReference type="NCBI Taxonomy" id="27381"/>
    <lineage>
        <taxon>Eukaryota</taxon>
        <taxon>Fungi</taxon>
        <taxon>Fungi incertae sedis</taxon>
        <taxon>Mucoromycota</taxon>
        <taxon>Glomeromycotina</taxon>
        <taxon>Glomeromycetes</taxon>
        <taxon>Glomerales</taxon>
        <taxon>Glomeraceae</taxon>
        <taxon>Funneliformis</taxon>
    </lineage>
</organism>
<accession>A0A9N9BHC8</accession>
<dbReference type="AlphaFoldDB" id="A0A9N9BHC8"/>
<sequence length="135" mass="15081">MLKEHLDLLVKVALHEAIAELFEISKSTVGDILNNKEKWLAVAENSVDVKKNVVMEVNGHTSNYINIDFRIEIAEVIDEDEIIAAVQGASEEEETISIPISYPIALDSIKNLFDYLQQNSDIKVNSPVISGMRDL</sequence>
<proteinExistence type="predicted"/>